<evidence type="ECO:0000313" key="2">
    <source>
        <dbReference type="EMBL" id="RRT64621.1"/>
    </source>
</evidence>
<dbReference type="AlphaFoldDB" id="A0A426ZL01"/>
<dbReference type="EMBL" id="AMZH03006122">
    <property type="protein sequence ID" value="RRT64621.1"/>
    <property type="molecule type" value="Genomic_DNA"/>
</dbReference>
<keyword evidence="1" id="KW-0812">Transmembrane</keyword>
<dbReference type="Proteomes" id="UP000287651">
    <property type="component" value="Unassembled WGS sequence"/>
</dbReference>
<accession>A0A426ZL01</accession>
<name>A0A426ZL01_ENSVE</name>
<sequence length="160" mass="17755">MYRHVYILVWLQLEISLMKYAYSIIFSWGFFLGHFSQGKVIAFPGYSLVLAFVLAIGSGDGSFISLPNDERVAEIPWAISHLRSFCDDFRRGRTTVASTIGDFRHGRKVIASAISDFEHRRAAASSPLGMGRPLGQEMVAATLRLVLGSLLLYDPIANQA</sequence>
<evidence type="ECO:0000313" key="3">
    <source>
        <dbReference type="Proteomes" id="UP000287651"/>
    </source>
</evidence>
<feature type="transmembrane region" description="Helical" evidence="1">
    <location>
        <begin position="43"/>
        <end position="66"/>
    </location>
</feature>
<gene>
    <name evidence="2" type="ORF">B296_00012728</name>
</gene>
<organism evidence="2 3">
    <name type="scientific">Ensete ventricosum</name>
    <name type="common">Abyssinian banana</name>
    <name type="synonym">Musa ensete</name>
    <dbReference type="NCBI Taxonomy" id="4639"/>
    <lineage>
        <taxon>Eukaryota</taxon>
        <taxon>Viridiplantae</taxon>
        <taxon>Streptophyta</taxon>
        <taxon>Embryophyta</taxon>
        <taxon>Tracheophyta</taxon>
        <taxon>Spermatophyta</taxon>
        <taxon>Magnoliopsida</taxon>
        <taxon>Liliopsida</taxon>
        <taxon>Zingiberales</taxon>
        <taxon>Musaceae</taxon>
        <taxon>Ensete</taxon>
    </lineage>
</organism>
<proteinExistence type="predicted"/>
<feature type="transmembrane region" description="Helical" evidence="1">
    <location>
        <begin position="7"/>
        <end position="31"/>
    </location>
</feature>
<keyword evidence="1" id="KW-0472">Membrane</keyword>
<evidence type="ECO:0000256" key="1">
    <source>
        <dbReference type="SAM" id="Phobius"/>
    </source>
</evidence>
<reference evidence="2 3" key="1">
    <citation type="journal article" date="2014" name="Agronomy (Basel)">
        <title>A Draft Genome Sequence for Ensete ventricosum, the Drought-Tolerant Tree Against Hunger.</title>
        <authorList>
            <person name="Harrison J."/>
            <person name="Moore K.A."/>
            <person name="Paszkiewicz K."/>
            <person name="Jones T."/>
            <person name="Grant M."/>
            <person name="Ambacheew D."/>
            <person name="Muzemil S."/>
            <person name="Studholme D.J."/>
        </authorList>
    </citation>
    <scope>NUCLEOTIDE SEQUENCE [LARGE SCALE GENOMIC DNA]</scope>
</reference>
<protein>
    <submittedName>
        <fullName evidence="2">Uncharacterized protein</fullName>
    </submittedName>
</protein>
<keyword evidence="1" id="KW-1133">Transmembrane helix</keyword>
<comment type="caution">
    <text evidence="2">The sequence shown here is derived from an EMBL/GenBank/DDBJ whole genome shotgun (WGS) entry which is preliminary data.</text>
</comment>